<organism evidence="1 2">
    <name type="scientific">Candidatus Phosphoribacter hodrii</name>
    <dbReference type="NCBI Taxonomy" id="2953743"/>
    <lineage>
        <taxon>Bacteria</taxon>
        <taxon>Bacillati</taxon>
        <taxon>Actinomycetota</taxon>
        <taxon>Actinomycetes</taxon>
        <taxon>Micrococcales</taxon>
        <taxon>Dermatophilaceae</taxon>
        <taxon>Candidatus Phosphoribacter</taxon>
    </lineage>
</organism>
<dbReference type="Proteomes" id="UP000726105">
    <property type="component" value="Unassembled WGS sequence"/>
</dbReference>
<evidence type="ECO:0000313" key="2">
    <source>
        <dbReference type="Proteomes" id="UP000726105"/>
    </source>
</evidence>
<dbReference type="EMBL" id="JADJIB010000019">
    <property type="protein sequence ID" value="MBK7274928.1"/>
    <property type="molecule type" value="Genomic_DNA"/>
</dbReference>
<comment type="caution">
    <text evidence="1">The sequence shown here is derived from an EMBL/GenBank/DDBJ whole genome shotgun (WGS) entry which is preliminary data.</text>
</comment>
<sequence>MLRSTADHARAQQRLIAVTAAAVRREWDSIGSDFDGGWLRVGPRIVALMTAAQIGAARDGSAYVGQALAEQRITSTPSGAVNVSALTGAYSVDGQLVGDLDSTLYGAVVHARSGLAESLGDRLARGRSWLDMMTVTQVGDAGRAATGVGIAARPRIRYVRMVNPGCCQRCAVLAGKASKDIAFPRHPGCLCRAVPTGDGSTHGLVEAIEPGDVRDLTKAQRQAIADGADMNQVINSHRVYVSREGIYTPARNGMTTTEGTTRRGIAGKRLGAEPKGRAQRLSPEGVYATARNREEALVLLKQHGYLI</sequence>
<gene>
    <name evidence="1" type="ORF">IPI13_17925</name>
</gene>
<name>A0A935IQN3_9MICO</name>
<dbReference type="AlphaFoldDB" id="A0A935IQN3"/>
<protein>
    <recommendedName>
        <fullName evidence="3">Capsid maturation protease</fullName>
    </recommendedName>
</protein>
<evidence type="ECO:0008006" key="3">
    <source>
        <dbReference type="Google" id="ProtNLM"/>
    </source>
</evidence>
<reference evidence="1 2" key="1">
    <citation type="submission" date="2020-10" db="EMBL/GenBank/DDBJ databases">
        <title>Connecting structure to function with the recovery of over 1000 high-quality activated sludge metagenome-assembled genomes encoding full-length rRNA genes using long-read sequencing.</title>
        <authorList>
            <person name="Singleton C.M."/>
            <person name="Petriglieri F."/>
            <person name="Kristensen J.M."/>
            <person name="Kirkegaard R.H."/>
            <person name="Michaelsen T.Y."/>
            <person name="Andersen M.H."/>
            <person name="Karst S.M."/>
            <person name="Dueholm M.S."/>
            <person name="Nielsen P.H."/>
            <person name="Albertsen M."/>
        </authorList>
    </citation>
    <scope>NUCLEOTIDE SEQUENCE [LARGE SCALE GENOMIC DNA]</scope>
    <source>
        <strain evidence="1">Ega_18-Q3-R5-49_MAXAC.001</strain>
    </source>
</reference>
<accession>A0A935IQN3</accession>
<proteinExistence type="predicted"/>
<evidence type="ECO:0000313" key="1">
    <source>
        <dbReference type="EMBL" id="MBK7274928.1"/>
    </source>
</evidence>